<proteinExistence type="predicted"/>
<protein>
    <submittedName>
        <fullName evidence="1">(thale cress) hypothetical protein</fullName>
    </submittedName>
</protein>
<organism evidence="1 2">
    <name type="scientific">Arabidopsis thaliana</name>
    <name type="common">Mouse-ear cress</name>
    <dbReference type="NCBI Taxonomy" id="3702"/>
    <lineage>
        <taxon>Eukaryota</taxon>
        <taxon>Viridiplantae</taxon>
        <taxon>Streptophyta</taxon>
        <taxon>Embryophyta</taxon>
        <taxon>Tracheophyta</taxon>
        <taxon>Spermatophyta</taxon>
        <taxon>Magnoliopsida</taxon>
        <taxon>eudicotyledons</taxon>
        <taxon>Gunneridae</taxon>
        <taxon>Pentapetalae</taxon>
        <taxon>rosids</taxon>
        <taxon>malvids</taxon>
        <taxon>Brassicales</taxon>
        <taxon>Brassicaceae</taxon>
        <taxon>Camelineae</taxon>
        <taxon>Arabidopsis</taxon>
    </lineage>
</organism>
<accession>A0A7G2ER72</accession>
<dbReference type="Proteomes" id="UP000516314">
    <property type="component" value="Chromosome 3"/>
</dbReference>
<dbReference type="AlphaFoldDB" id="A0A7G2ER72"/>
<sequence length="39" mass="4485">MERSCFKKLRVADSLSIEFKLHPYLTLEVCPKSSQVAET</sequence>
<evidence type="ECO:0000313" key="1">
    <source>
        <dbReference type="EMBL" id="CAD5324825.1"/>
    </source>
</evidence>
<dbReference type="EMBL" id="LR881468">
    <property type="protein sequence ID" value="CAD5324825.1"/>
    <property type="molecule type" value="Genomic_DNA"/>
</dbReference>
<reference evidence="1 2" key="1">
    <citation type="submission" date="2020-09" db="EMBL/GenBank/DDBJ databases">
        <authorList>
            <person name="Ashkenazy H."/>
        </authorList>
    </citation>
    <scope>NUCLEOTIDE SEQUENCE [LARGE SCALE GENOMIC DNA]</scope>
    <source>
        <strain evidence="2">cv. Cdm-0</strain>
    </source>
</reference>
<name>A0A7G2ER72_ARATH</name>
<evidence type="ECO:0000313" key="2">
    <source>
        <dbReference type="Proteomes" id="UP000516314"/>
    </source>
</evidence>
<gene>
    <name evidence="1" type="ORF">AT9943_LOCUS12704</name>
</gene>